<dbReference type="InterPro" id="IPR015914">
    <property type="entry name" value="PAPs_N"/>
</dbReference>
<protein>
    <submittedName>
        <fullName evidence="3">Metallophosphoesterase</fullName>
    </submittedName>
</protein>
<keyword evidence="1" id="KW-0732">Signal</keyword>
<dbReference type="Gene3D" id="3.60.21.10">
    <property type="match status" value="1"/>
</dbReference>
<evidence type="ECO:0000313" key="4">
    <source>
        <dbReference type="Proteomes" id="UP000535838"/>
    </source>
</evidence>
<dbReference type="PANTHER" id="PTHR45867:SF3">
    <property type="entry name" value="ACID PHOSPHATASE TYPE 7"/>
    <property type="match status" value="1"/>
</dbReference>
<keyword evidence="4" id="KW-1185">Reference proteome</keyword>
<accession>A0A841SVQ7</accession>
<dbReference type="GO" id="GO:0046872">
    <property type="term" value="F:metal ion binding"/>
    <property type="evidence" value="ECO:0007669"/>
    <property type="project" value="InterPro"/>
</dbReference>
<dbReference type="InterPro" id="IPR004843">
    <property type="entry name" value="Calcineurin-like_PHP"/>
</dbReference>
<comment type="caution">
    <text evidence="3">The sequence shown here is derived from an EMBL/GenBank/DDBJ whole genome shotgun (WGS) entry which is preliminary data.</text>
</comment>
<proteinExistence type="predicted"/>
<gene>
    <name evidence="3" type="ORF">H7B67_17940</name>
</gene>
<dbReference type="InterPro" id="IPR003961">
    <property type="entry name" value="FN3_dom"/>
</dbReference>
<dbReference type="Gene3D" id="2.60.120.260">
    <property type="entry name" value="Galactose-binding domain-like"/>
    <property type="match status" value="1"/>
</dbReference>
<dbReference type="SUPFAM" id="SSF49785">
    <property type="entry name" value="Galactose-binding domain-like"/>
    <property type="match status" value="1"/>
</dbReference>
<dbReference type="SUPFAM" id="SSF49363">
    <property type="entry name" value="Purple acid phosphatase, N-terminal domain"/>
    <property type="match status" value="1"/>
</dbReference>
<dbReference type="Pfam" id="PF00149">
    <property type="entry name" value="Metallophos"/>
    <property type="match status" value="1"/>
</dbReference>
<dbReference type="Proteomes" id="UP000535838">
    <property type="component" value="Unassembled WGS sequence"/>
</dbReference>
<dbReference type="InterPro" id="IPR008963">
    <property type="entry name" value="Purple_acid_Pase-like_N"/>
</dbReference>
<dbReference type="Pfam" id="PF16656">
    <property type="entry name" value="Pur_ac_phosph_N"/>
    <property type="match status" value="1"/>
</dbReference>
<evidence type="ECO:0000256" key="1">
    <source>
        <dbReference type="ARBA" id="ARBA00022729"/>
    </source>
</evidence>
<evidence type="ECO:0000313" key="3">
    <source>
        <dbReference type="EMBL" id="MBB6636004.1"/>
    </source>
</evidence>
<feature type="domain" description="Fibronectin type-III" evidence="2">
    <location>
        <begin position="636"/>
        <end position="739"/>
    </location>
</feature>
<dbReference type="SUPFAM" id="SSF49265">
    <property type="entry name" value="Fibronectin type III"/>
    <property type="match status" value="1"/>
</dbReference>
<reference evidence="3 4" key="1">
    <citation type="submission" date="2020-08" db="EMBL/GenBank/DDBJ databases">
        <title>Cohnella phylogeny.</title>
        <authorList>
            <person name="Dunlap C."/>
        </authorList>
    </citation>
    <scope>NUCLEOTIDE SEQUENCE [LARGE SCALE GENOMIC DNA]</scope>
    <source>
        <strain evidence="3 4">DSM 25241</strain>
    </source>
</reference>
<dbReference type="InterPro" id="IPR029052">
    <property type="entry name" value="Metallo-depent_PP-like"/>
</dbReference>
<name>A0A841SVQ7_9BACL</name>
<dbReference type="Gene3D" id="2.60.40.380">
    <property type="entry name" value="Purple acid phosphatase-like, N-terminal"/>
    <property type="match status" value="1"/>
</dbReference>
<dbReference type="GO" id="GO:0003993">
    <property type="term" value="F:acid phosphatase activity"/>
    <property type="evidence" value="ECO:0007669"/>
    <property type="project" value="InterPro"/>
</dbReference>
<dbReference type="CDD" id="cd00063">
    <property type="entry name" value="FN3"/>
    <property type="match status" value="1"/>
</dbReference>
<dbReference type="Gene3D" id="2.60.40.10">
    <property type="entry name" value="Immunoglobulins"/>
    <property type="match status" value="1"/>
</dbReference>
<sequence>MNGKETGGIVVKKAVSSLTVLSMLLTLVFTLGVSTDRAAAEETTSNVILARDSEWTYLDDGTDQGTAWRSAAFDDSVWKQAAAPLGYASSGKGLDLKTWIGYGSDSNSKYITTYFRKEFEVTDLAAIKQLAATLVRDDGAVVYLNGREVYRTNMPSGTISYATLASSAVGDERTNDDFSIDSSLLVNGTNVIAVEVHQNAATSSDLFFSLELASSDTSPYAPIAIAMSLYGNAKTSRSFAWYTNYANPQNAPANVMDSIVEVVPAGEGFDSPSKLRFTGDPEDTKALTLKVTSSTTGSFISHKVVADGLASGTKYEYRVGSDGLWSETGSFTTEAEDEKSYDFLYLTDSQGANSGDYEVWANTLRNGLEDYPNAKFLLMPGDQVDAGALESQWLDYFGKPQDMLLNLPLMAAIGNHEGPYNPNFSYHFNYPTNAIDSELPPGTVYSFDYGDAHFMVLNTMDINWDSAQSESFEQQIEWLKKEVAETDKKWKVVAMHKAIYSLGNHSTDSDIIALRQKMYPIFDELGIDVVLQGHDHTFMRSYQMYNGKPATDIETDDNGNVLNPDGTLYMINNASGRKFYDLKSGVDRYYAAVYEQPYVAIYSGIRMTENSLTIESYRSGEADPFDTYTIIRNDSKPEPVVGLTSEKTGDGKTVISWTKPNDSDSEDQVRGFRIYEANGKLGANWSQYVPAVEGQTDYRFTVESTGSDEVYEFAVKTVNKRDNSEASFVSTADIKTAAPTSPVVDDGRNTFGWTNVPGYDNPADYEYSVDNGATWEPVEQNPQQLEAGDYPAGTVQVRVRANEAEGTPAGNALASNAAFTANNVRDTYELAGTMTRGDQLRIDVSAEQVADYGGDAYLVFELLKGDEPVLINAVSVKQDKLSLSQYFNVSGEEYRVKAFVFDKFDGELAVPVQLARPIELQ</sequence>
<dbReference type="PROSITE" id="PS50853">
    <property type="entry name" value="FN3"/>
    <property type="match status" value="1"/>
</dbReference>
<organism evidence="3 4">
    <name type="scientific">Cohnella thailandensis</name>
    <dbReference type="NCBI Taxonomy" id="557557"/>
    <lineage>
        <taxon>Bacteria</taxon>
        <taxon>Bacillati</taxon>
        <taxon>Bacillota</taxon>
        <taxon>Bacilli</taxon>
        <taxon>Bacillales</taxon>
        <taxon>Paenibacillaceae</taxon>
        <taxon>Cohnella</taxon>
    </lineage>
</organism>
<dbReference type="InterPro" id="IPR008979">
    <property type="entry name" value="Galactose-bd-like_sf"/>
</dbReference>
<dbReference type="AlphaFoldDB" id="A0A841SVQ7"/>
<dbReference type="PANTHER" id="PTHR45867">
    <property type="entry name" value="PURPLE ACID PHOSPHATASE"/>
    <property type="match status" value="1"/>
</dbReference>
<dbReference type="SUPFAM" id="SSF56300">
    <property type="entry name" value="Metallo-dependent phosphatases"/>
    <property type="match status" value="1"/>
</dbReference>
<dbReference type="InterPro" id="IPR013783">
    <property type="entry name" value="Ig-like_fold"/>
</dbReference>
<evidence type="ECO:0000259" key="2">
    <source>
        <dbReference type="PROSITE" id="PS50853"/>
    </source>
</evidence>
<dbReference type="EMBL" id="JACJVQ010000015">
    <property type="protein sequence ID" value="MBB6636004.1"/>
    <property type="molecule type" value="Genomic_DNA"/>
</dbReference>
<dbReference type="InterPro" id="IPR036116">
    <property type="entry name" value="FN3_sf"/>
</dbReference>